<comment type="caution">
    <text evidence="1">The sequence shown here is derived from an EMBL/GenBank/DDBJ whole genome shotgun (WGS) entry which is preliminary data.</text>
</comment>
<proteinExistence type="predicted"/>
<dbReference type="Proteomes" id="UP000029052">
    <property type="component" value="Unassembled WGS sequence"/>
</dbReference>
<organism evidence="1 2">
    <name type="scientific">Bifidobacterium magnum</name>
    <dbReference type="NCBI Taxonomy" id="1692"/>
    <lineage>
        <taxon>Bacteria</taxon>
        <taxon>Bacillati</taxon>
        <taxon>Actinomycetota</taxon>
        <taxon>Actinomycetes</taxon>
        <taxon>Bifidobacteriales</taxon>
        <taxon>Bifidobacteriaceae</taxon>
        <taxon>Bifidobacterium</taxon>
    </lineage>
</organism>
<keyword evidence="2" id="KW-1185">Reference proteome</keyword>
<dbReference type="AlphaFoldDB" id="A0A087BEZ1"/>
<dbReference type="EMBL" id="JGZB01000001">
    <property type="protein sequence ID" value="KFI69591.1"/>
    <property type="molecule type" value="Genomic_DNA"/>
</dbReference>
<sequence>MAILQGFDPVSPSIPTGKSILTITQNSLHFNKNTVLELGSPAYVKFLINSRTKQFALQPCSANDPSALPFCKPDSRRVSVTMKSPLLLDAVLKYFTFPKAADDEVAYAALHGEELREDGIVIFDVDKAELGVMKKRGRKKGSTLK</sequence>
<name>A0A087BEZ1_9BIFI</name>
<evidence type="ECO:0000313" key="2">
    <source>
        <dbReference type="Proteomes" id="UP000029052"/>
    </source>
</evidence>
<dbReference type="eggNOG" id="ENOG502ZCI0">
    <property type="taxonomic scope" value="Bacteria"/>
</dbReference>
<protein>
    <submittedName>
        <fullName evidence="1">Uncharacterized protein</fullName>
    </submittedName>
</protein>
<evidence type="ECO:0000313" key="1">
    <source>
        <dbReference type="EMBL" id="KFI69591.1"/>
    </source>
</evidence>
<dbReference type="RefSeq" id="WP_026502018.1">
    <property type="nucleotide sequence ID" value="NZ_JGZB01000001.1"/>
</dbReference>
<accession>A0A087BEZ1</accession>
<reference evidence="1 2" key="1">
    <citation type="submission" date="2014-03" db="EMBL/GenBank/DDBJ databases">
        <title>Genomics of Bifidobacteria.</title>
        <authorList>
            <person name="Ventura M."/>
            <person name="Milani C."/>
            <person name="Lugli G.A."/>
        </authorList>
    </citation>
    <scope>NUCLEOTIDE SEQUENCE [LARGE SCALE GENOMIC DNA]</scope>
    <source>
        <strain evidence="1 2">LMG 11591</strain>
    </source>
</reference>
<gene>
    <name evidence="1" type="ORF">BMAGN_1309</name>
</gene>